<evidence type="ECO:0000256" key="7">
    <source>
        <dbReference type="ARBA" id="ARBA00022801"/>
    </source>
</evidence>
<protein>
    <recommendedName>
        <fullName evidence="4">mannan endo-1,4-beta-mannosidase</fullName>
        <ecNumber evidence="4">3.2.1.78</ecNumber>
    </recommendedName>
</protein>
<feature type="signal peptide" evidence="9">
    <location>
        <begin position="1"/>
        <end position="23"/>
    </location>
</feature>
<dbReference type="GO" id="GO:0005576">
    <property type="term" value="C:extracellular region"/>
    <property type="evidence" value="ECO:0007669"/>
    <property type="project" value="UniProtKB-SubCell"/>
</dbReference>
<dbReference type="SUPFAM" id="SSF51445">
    <property type="entry name" value="(Trans)glycosidases"/>
    <property type="match status" value="1"/>
</dbReference>
<comment type="subcellular location">
    <subcellularLocation>
        <location evidence="2">Secreted</location>
    </subcellularLocation>
</comment>
<comment type="similarity">
    <text evidence="3">Belongs to the glycosyl hydrolase 5 (cellulase A) family.</text>
</comment>
<dbReference type="PANTHER" id="PTHR31451:SF39">
    <property type="entry name" value="MANNAN ENDO-1,4-BETA-MANNOSIDASE 1"/>
    <property type="match status" value="1"/>
</dbReference>
<dbReference type="PaxDb" id="3827-XP_004495835.1"/>
<dbReference type="RefSeq" id="XP_004495835.1">
    <property type="nucleotide sequence ID" value="XM_004495778.3"/>
</dbReference>
<name>A0A1S2XX11_CICAR</name>
<dbReference type="STRING" id="3827.A0A1S2XX11"/>
<dbReference type="InterPro" id="IPR017853">
    <property type="entry name" value="GH"/>
</dbReference>
<dbReference type="eggNOG" id="ENOG502QS4Q">
    <property type="taxonomic scope" value="Eukaryota"/>
</dbReference>
<dbReference type="InterPro" id="IPR001547">
    <property type="entry name" value="Glyco_hydro_5"/>
</dbReference>
<evidence type="ECO:0000256" key="5">
    <source>
        <dbReference type="ARBA" id="ARBA00022525"/>
    </source>
</evidence>
<dbReference type="KEGG" id="cam:101508969"/>
<dbReference type="GeneID" id="101508969"/>
<dbReference type="OrthoDB" id="406631at2759"/>
<comment type="catalytic activity">
    <reaction evidence="1">
        <text>Random hydrolysis of (1-&gt;4)-beta-D-mannosidic linkages in mannans, galactomannans and glucomannans.</text>
        <dbReference type="EC" id="3.2.1.78"/>
    </reaction>
</comment>
<keyword evidence="7" id="KW-0378">Hydrolase</keyword>
<keyword evidence="8" id="KW-0326">Glycosidase</keyword>
<gene>
    <name evidence="12" type="primary">LOC101508969</name>
</gene>
<evidence type="ECO:0000256" key="1">
    <source>
        <dbReference type="ARBA" id="ARBA00001678"/>
    </source>
</evidence>
<proteinExistence type="inferred from homology"/>
<sequence>MGFQMIVLTSFIVALVVVQHGNCQRVNVATGFVERKGIHFILNGKTHYVNGFNSYWLMYMASDPSTRSKVTSTFQQASQHGLNVGRTMAFNDGCYRALQISPGSYDENVFRGLDFVISEARKYKIQLILSLVNNWNNFGGKNKYVQWARERGQSVKTEDDFFTHPIVKQYYKNYVKAIKNTINGLLYKDDPTIFAWELINEPRYINETTGKSIQGWVSEMAAYVKSIDKKHLLEIGLEGFYGETMPPNMHFNPNSLQIGTDFISNNQVPEIDFATIHLYPDQWLQGSNETTQSAFVDKWIEAHIQDSNTILVKPILVTEFGMSSKSPGYSIGKRDSYYNKIYNDIYRSAIRGGSCAGGLFWQLMSQGMGNMGDGYEVIFEETPSTALLIKQQSLKMSKINH</sequence>
<dbReference type="FunFam" id="3.20.20.80:FF:000012">
    <property type="entry name" value="Mannan endo-1,4-beta-mannosidase 6"/>
    <property type="match status" value="1"/>
</dbReference>
<keyword evidence="11" id="KW-1185">Reference proteome</keyword>
<dbReference type="GO" id="GO:0000272">
    <property type="term" value="P:polysaccharide catabolic process"/>
    <property type="evidence" value="ECO:0007669"/>
    <property type="project" value="InterPro"/>
</dbReference>
<dbReference type="GO" id="GO:0016985">
    <property type="term" value="F:mannan endo-1,4-beta-mannosidase activity"/>
    <property type="evidence" value="ECO:0007669"/>
    <property type="project" value="UniProtKB-EC"/>
</dbReference>
<dbReference type="Proteomes" id="UP000087171">
    <property type="component" value="Chromosome Ca4"/>
</dbReference>
<dbReference type="EC" id="3.2.1.78" evidence="4"/>
<dbReference type="InterPro" id="IPR045053">
    <property type="entry name" value="MAN-like"/>
</dbReference>
<evidence type="ECO:0000313" key="12">
    <source>
        <dbReference type="RefSeq" id="XP_004495835.1"/>
    </source>
</evidence>
<evidence type="ECO:0000256" key="9">
    <source>
        <dbReference type="SAM" id="SignalP"/>
    </source>
</evidence>
<evidence type="ECO:0000259" key="10">
    <source>
        <dbReference type="Pfam" id="PF26410"/>
    </source>
</evidence>
<feature type="domain" description="Glycoside hydrolase family 5" evidence="10">
    <location>
        <begin position="32"/>
        <end position="363"/>
    </location>
</feature>
<feature type="chain" id="PRO_5010193260" description="mannan endo-1,4-beta-mannosidase" evidence="9">
    <location>
        <begin position="24"/>
        <end position="401"/>
    </location>
</feature>
<keyword evidence="5" id="KW-0964">Secreted</keyword>
<evidence type="ECO:0000256" key="6">
    <source>
        <dbReference type="ARBA" id="ARBA00022729"/>
    </source>
</evidence>
<dbReference type="Pfam" id="PF26410">
    <property type="entry name" value="GH5_mannosidase"/>
    <property type="match status" value="1"/>
</dbReference>
<evidence type="ECO:0000256" key="3">
    <source>
        <dbReference type="ARBA" id="ARBA00005641"/>
    </source>
</evidence>
<evidence type="ECO:0000256" key="4">
    <source>
        <dbReference type="ARBA" id="ARBA00012706"/>
    </source>
</evidence>
<keyword evidence="6 9" id="KW-0732">Signal</keyword>
<dbReference type="Gene3D" id="3.20.20.80">
    <property type="entry name" value="Glycosidases"/>
    <property type="match status" value="1"/>
</dbReference>
<reference evidence="11" key="1">
    <citation type="journal article" date="2013" name="Nat. Biotechnol.">
        <title>Draft genome sequence of chickpea (Cicer arietinum) provides a resource for trait improvement.</title>
        <authorList>
            <person name="Varshney R.K."/>
            <person name="Song C."/>
            <person name="Saxena R.K."/>
            <person name="Azam S."/>
            <person name="Yu S."/>
            <person name="Sharpe A.G."/>
            <person name="Cannon S."/>
            <person name="Baek J."/>
            <person name="Rosen B.D."/>
            <person name="Tar'an B."/>
            <person name="Millan T."/>
            <person name="Zhang X."/>
            <person name="Ramsay L.D."/>
            <person name="Iwata A."/>
            <person name="Wang Y."/>
            <person name="Nelson W."/>
            <person name="Farmer A.D."/>
            <person name="Gaur P.M."/>
            <person name="Soderlund C."/>
            <person name="Penmetsa R.V."/>
            <person name="Xu C."/>
            <person name="Bharti A.K."/>
            <person name="He W."/>
            <person name="Winter P."/>
            <person name="Zhao S."/>
            <person name="Hane J.K."/>
            <person name="Carrasquilla-Garcia N."/>
            <person name="Condie J.A."/>
            <person name="Upadhyaya H.D."/>
            <person name="Luo M.C."/>
            <person name="Thudi M."/>
            <person name="Gowda C.L."/>
            <person name="Singh N.P."/>
            <person name="Lichtenzveig J."/>
            <person name="Gali K.K."/>
            <person name="Rubio J."/>
            <person name="Nadarajan N."/>
            <person name="Dolezel J."/>
            <person name="Bansal K.C."/>
            <person name="Xu X."/>
            <person name="Edwards D."/>
            <person name="Zhang G."/>
            <person name="Kahl G."/>
            <person name="Gil J."/>
            <person name="Singh K.B."/>
            <person name="Datta S.K."/>
            <person name="Jackson S.A."/>
            <person name="Wang J."/>
            <person name="Cook D.R."/>
        </authorList>
    </citation>
    <scope>NUCLEOTIDE SEQUENCE [LARGE SCALE GENOMIC DNA]</scope>
    <source>
        <strain evidence="11">cv. CDC Frontier</strain>
    </source>
</reference>
<accession>A0A1S2XX11</accession>
<organism evidence="11 12">
    <name type="scientific">Cicer arietinum</name>
    <name type="common">Chickpea</name>
    <name type="synonym">Garbanzo</name>
    <dbReference type="NCBI Taxonomy" id="3827"/>
    <lineage>
        <taxon>Eukaryota</taxon>
        <taxon>Viridiplantae</taxon>
        <taxon>Streptophyta</taxon>
        <taxon>Embryophyta</taxon>
        <taxon>Tracheophyta</taxon>
        <taxon>Spermatophyta</taxon>
        <taxon>Magnoliopsida</taxon>
        <taxon>eudicotyledons</taxon>
        <taxon>Gunneridae</taxon>
        <taxon>Pentapetalae</taxon>
        <taxon>rosids</taxon>
        <taxon>fabids</taxon>
        <taxon>Fabales</taxon>
        <taxon>Fabaceae</taxon>
        <taxon>Papilionoideae</taxon>
        <taxon>50 kb inversion clade</taxon>
        <taxon>NPAAA clade</taxon>
        <taxon>Hologalegina</taxon>
        <taxon>IRL clade</taxon>
        <taxon>Cicereae</taxon>
        <taxon>Cicer</taxon>
    </lineage>
</organism>
<evidence type="ECO:0000313" key="11">
    <source>
        <dbReference type="Proteomes" id="UP000087171"/>
    </source>
</evidence>
<evidence type="ECO:0000256" key="8">
    <source>
        <dbReference type="ARBA" id="ARBA00023295"/>
    </source>
</evidence>
<reference evidence="12" key="2">
    <citation type="submission" date="2025-08" db="UniProtKB">
        <authorList>
            <consortium name="RefSeq"/>
        </authorList>
    </citation>
    <scope>IDENTIFICATION</scope>
    <source>
        <tissue evidence="12">Etiolated seedlings</tissue>
    </source>
</reference>
<dbReference type="PANTHER" id="PTHR31451">
    <property type="match status" value="1"/>
</dbReference>
<evidence type="ECO:0000256" key="2">
    <source>
        <dbReference type="ARBA" id="ARBA00004613"/>
    </source>
</evidence>
<dbReference type="AlphaFoldDB" id="A0A1S2XX11"/>